<dbReference type="Proteomes" id="UP001291687">
    <property type="component" value="Unassembled WGS sequence"/>
</dbReference>
<evidence type="ECO:0000256" key="7">
    <source>
        <dbReference type="RuleBase" id="RU369025"/>
    </source>
</evidence>
<dbReference type="InterPro" id="IPR023408">
    <property type="entry name" value="MscS_beta-dom_sf"/>
</dbReference>
<keyword evidence="7" id="KW-0813">Transport</keyword>
<dbReference type="Gene3D" id="1.10.287.1260">
    <property type="match status" value="1"/>
</dbReference>
<dbReference type="InterPro" id="IPR049142">
    <property type="entry name" value="MS_channel_1st"/>
</dbReference>
<evidence type="ECO:0000256" key="6">
    <source>
        <dbReference type="ARBA" id="ARBA00023136"/>
    </source>
</evidence>
<protein>
    <recommendedName>
        <fullName evidence="7">Small-conductance mechanosensitive channel</fullName>
    </recommendedName>
</protein>
<reference evidence="10 11" key="1">
    <citation type="submission" date="2023-03" db="EMBL/GenBank/DDBJ databases">
        <title>Host association and intracellularity evolved multiple times independently in the Rickettsiales.</title>
        <authorList>
            <person name="Castelli M."/>
            <person name="Nardi T."/>
            <person name="Gammuto L."/>
            <person name="Bellinzona G."/>
            <person name="Sabaneyeva E."/>
            <person name="Potekhin A."/>
            <person name="Serra V."/>
            <person name="Petroni G."/>
            <person name="Sassera D."/>
        </authorList>
    </citation>
    <scope>NUCLEOTIDE SEQUENCE [LARGE SCALE GENOMIC DNA]</scope>
    <source>
        <strain evidence="10 11">Sr 2-6</strain>
    </source>
</reference>
<keyword evidence="11" id="KW-1185">Reference proteome</keyword>
<sequence length="168" mass="18499">MENYSVLFRQLHEFVPQFISGLMAIVPFFILWLITKPIFNKIIARSKVSSKNSALVYLGKSVSIAIWITALLTVLGTWGVDISALVAGLGLTGFAIGYALKDVLVNSIAGIMIIFYKTVEINSHVSVLGVEGTIVDIDLRYITIQDDKAKHLIPNSCLLAEKITIFNK</sequence>
<dbReference type="Pfam" id="PF21088">
    <property type="entry name" value="MS_channel_1st"/>
    <property type="match status" value="1"/>
</dbReference>
<name>A0ABU5NBQ0_9RICK</name>
<gene>
    <name evidence="10" type="ORF">Megvenef_00562</name>
</gene>
<dbReference type="RefSeq" id="WP_322776498.1">
    <property type="nucleotide sequence ID" value="NZ_JARJFB010000030.1"/>
</dbReference>
<dbReference type="PANTHER" id="PTHR30221:SF1">
    <property type="entry name" value="SMALL-CONDUCTANCE MECHANOSENSITIVE CHANNEL"/>
    <property type="match status" value="1"/>
</dbReference>
<comment type="caution">
    <text evidence="7">Lacks conserved residue(s) required for the propagation of feature annotation.</text>
</comment>
<keyword evidence="7" id="KW-0406">Ion transport</keyword>
<evidence type="ECO:0000256" key="2">
    <source>
        <dbReference type="ARBA" id="ARBA00008017"/>
    </source>
</evidence>
<feature type="domain" description="Mechanosensitive ion channel MscS" evidence="8">
    <location>
        <begin position="103"/>
        <end position="164"/>
    </location>
</feature>
<proteinExistence type="inferred from homology"/>
<evidence type="ECO:0000313" key="10">
    <source>
        <dbReference type="EMBL" id="MEA0970595.1"/>
    </source>
</evidence>
<keyword evidence="7" id="KW-0997">Cell inner membrane</keyword>
<feature type="domain" description="Mechanosensitive ion channel transmembrane helices 2/3" evidence="9">
    <location>
        <begin position="62"/>
        <end position="101"/>
    </location>
</feature>
<keyword evidence="5 7" id="KW-1133">Transmembrane helix</keyword>
<comment type="similarity">
    <text evidence="2 7">Belongs to the MscS (TC 1.A.23) family.</text>
</comment>
<dbReference type="PANTHER" id="PTHR30221">
    <property type="entry name" value="SMALL-CONDUCTANCE MECHANOSENSITIVE CHANNEL"/>
    <property type="match status" value="1"/>
</dbReference>
<comment type="caution">
    <text evidence="10">The sequence shown here is derived from an EMBL/GenBank/DDBJ whole genome shotgun (WGS) entry which is preliminary data.</text>
</comment>
<dbReference type="InterPro" id="IPR010920">
    <property type="entry name" value="LSM_dom_sf"/>
</dbReference>
<dbReference type="InterPro" id="IPR011014">
    <property type="entry name" value="MscS_channel_TM-2"/>
</dbReference>
<keyword evidence="4 7" id="KW-0812">Transmembrane</keyword>
<comment type="function">
    <text evidence="7">Mechanosensitive channel that participates in the regulation of osmotic pressure changes within the cell, opening in response to stretch forces in the membrane lipid bilayer, without the need for other proteins. Contributes to normal resistance to hypoosmotic shock. Forms an ion channel of 1.0 nanosiemens conductance with a slight preference for anions.</text>
</comment>
<organism evidence="10 11">
    <name type="scientific">Candidatus Megaera venefica</name>
    <dbReference type="NCBI Taxonomy" id="2055910"/>
    <lineage>
        <taxon>Bacteria</taxon>
        <taxon>Pseudomonadati</taxon>
        <taxon>Pseudomonadota</taxon>
        <taxon>Alphaproteobacteria</taxon>
        <taxon>Rickettsiales</taxon>
        <taxon>Rickettsiaceae</taxon>
        <taxon>Candidatus Megaera</taxon>
    </lineage>
</organism>
<feature type="transmembrane region" description="Helical" evidence="7">
    <location>
        <begin position="14"/>
        <end position="34"/>
    </location>
</feature>
<evidence type="ECO:0000256" key="5">
    <source>
        <dbReference type="ARBA" id="ARBA00022989"/>
    </source>
</evidence>
<dbReference type="InterPro" id="IPR045275">
    <property type="entry name" value="MscS_archaea/bacteria_type"/>
</dbReference>
<evidence type="ECO:0000313" key="11">
    <source>
        <dbReference type="Proteomes" id="UP001291687"/>
    </source>
</evidence>
<feature type="transmembrane region" description="Helical" evidence="7">
    <location>
        <begin position="55"/>
        <end position="76"/>
    </location>
</feature>
<dbReference type="Gene3D" id="2.30.30.60">
    <property type="match status" value="1"/>
</dbReference>
<feature type="transmembrane region" description="Helical" evidence="7">
    <location>
        <begin position="82"/>
        <end position="100"/>
    </location>
</feature>
<dbReference type="SUPFAM" id="SSF50182">
    <property type="entry name" value="Sm-like ribonucleoproteins"/>
    <property type="match status" value="1"/>
</dbReference>
<dbReference type="Pfam" id="PF00924">
    <property type="entry name" value="MS_channel_2nd"/>
    <property type="match status" value="1"/>
</dbReference>
<accession>A0ABU5NBQ0</accession>
<evidence type="ECO:0000256" key="4">
    <source>
        <dbReference type="ARBA" id="ARBA00022692"/>
    </source>
</evidence>
<dbReference type="EMBL" id="JARJFB010000030">
    <property type="protein sequence ID" value="MEA0970595.1"/>
    <property type="molecule type" value="Genomic_DNA"/>
</dbReference>
<comment type="subunit">
    <text evidence="7">Homoheptamer.</text>
</comment>
<evidence type="ECO:0000259" key="8">
    <source>
        <dbReference type="Pfam" id="PF00924"/>
    </source>
</evidence>
<keyword evidence="3" id="KW-1003">Cell membrane</keyword>
<keyword evidence="7" id="KW-0407">Ion channel</keyword>
<evidence type="ECO:0000259" key="9">
    <source>
        <dbReference type="Pfam" id="PF21088"/>
    </source>
</evidence>
<comment type="subcellular location">
    <subcellularLocation>
        <location evidence="7">Cell inner membrane</location>
        <topology evidence="7">Multi-pass membrane protein</topology>
    </subcellularLocation>
    <subcellularLocation>
        <location evidence="1">Cell membrane</location>
        <topology evidence="1">Multi-pass membrane protein</topology>
    </subcellularLocation>
</comment>
<dbReference type="InterPro" id="IPR006685">
    <property type="entry name" value="MscS_channel_2nd"/>
</dbReference>
<keyword evidence="6 7" id="KW-0472">Membrane</keyword>
<dbReference type="SUPFAM" id="SSF82861">
    <property type="entry name" value="Mechanosensitive channel protein MscS (YggB), transmembrane region"/>
    <property type="match status" value="1"/>
</dbReference>
<evidence type="ECO:0000256" key="3">
    <source>
        <dbReference type="ARBA" id="ARBA00022475"/>
    </source>
</evidence>
<evidence type="ECO:0000256" key="1">
    <source>
        <dbReference type="ARBA" id="ARBA00004651"/>
    </source>
</evidence>